<organism evidence="1 2">
    <name type="scientific">Paralvinella palmiformis</name>
    <dbReference type="NCBI Taxonomy" id="53620"/>
    <lineage>
        <taxon>Eukaryota</taxon>
        <taxon>Metazoa</taxon>
        <taxon>Spiralia</taxon>
        <taxon>Lophotrochozoa</taxon>
        <taxon>Annelida</taxon>
        <taxon>Polychaeta</taxon>
        <taxon>Sedentaria</taxon>
        <taxon>Canalipalpata</taxon>
        <taxon>Terebellida</taxon>
        <taxon>Terebelliformia</taxon>
        <taxon>Alvinellidae</taxon>
        <taxon>Paralvinella</taxon>
    </lineage>
</organism>
<protein>
    <submittedName>
        <fullName evidence="1">Uncharacterized protein</fullName>
    </submittedName>
</protein>
<keyword evidence="2" id="KW-1185">Reference proteome</keyword>
<gene>
    <name evidence="1" type="ORF">LSH36_881g02030</name>
</gene>
<name>A0AAD9MRS7_9ANNE</name>
<dbReference type="AlphaFoldDB" id="A0AAD9MRS7"/>
<dbReference type="Proteomes" id="UP001208570">
    <property type="component" value="Unassembled WGS sequence"/>
</dbReference>
<reference evidence="1" key="1">
    <citation type="journal article" date="2023" name="Mol. Biol. Evol.">
        <title>Third-Generation Sequencing Reveals the Adaptive Role of the Epigenome in Three Deep-Sea Polychaetes.</title>
        <authorList>
            <person name="Perez M."/>
            <person name="Aroh O."/>
            <person name="Sun Y."/>
            <person name="Lan Y."/>
            <person name="Juniper S.K."/>
            <person name="Young C.R."/>
            <person name="Angers B."/>
            <person name="Qian P.Y."/>
        </authorList>
    </citation>
    <scope>NUCLEOTIDE SEQUENCE</scope>
    <source>
        <strain evidence="1">P08H-3</strain>
    </source>
</reference>
<proteinExistence type="predicted"/>
<sequence length="33" mass="3683">MIGIANLCFILVSFIRLLSTVNLKISISIFSVR</sequence>
<accession>A0AAD9MRS7</accession>
<evidence type="ECO:0000313" key="1">
    <source>
        <dbReference type="EMBL" id="KAK2143065.1"/>
    </source>
</evidence>
<evidence type="ECO:0000313" key="2">
    <source>
        <dbReference type="Proteomes" id="UP001208570"/>
    </source>
</evidence>
<comment type="caution">
    <text evidence="1">The sequence shown here is derived from an EMBL/GenBank/DDBJ whole genome shotgun (WGS) entry which is preliminary data.</text>
</comment>
<dbReference type="EMBL" id="JAODUP010000881">
    <property type="protein sequence ID" value="KAK2143065.1"/>
    <property type="molecule type" value="Genomic_DNA"/>
</dbReference>